<dbReference type="InterPro" id="IPR016024">
    <property type="entry name" value="ARM-type_fold"/>
</dbReference>
<dbReference type="PANTHER" id="PTHR16023">
    <property type="entry name" value="TAX1 BINDING PROTEIN-RELATED"/>
    <property type="match status" value="1"/>
</dbReference>
<gene>
    <name evidence="1" type="ORF">ZEAMMB73_Zm00001d040844</name>
</gene>
<dbReference type="Gene3D" id="1.10.530.10">
    <property type="match status" value="1"/>
</dbReference>
<dbReference type="SUPFAM" id="SSF48452">
    <property type="entry name" value="TPR-like"/>
    <property type="match status" value="1"/>
</dbReference>
<dbReference type="GO" id="GO:0006661">
    <property type="term" value="P:phosphatidylinositol biosynthetic process"/>
    <property type="evidence" value="ECO:0007669"/>
    <property type="project" value="InterPro"/>
</dbReference>
<dbReference type="Gene3D" id="1.25.40.10">
    <property type="entry name" value="Tetratricopeptide repeat domain"/>
    <property type="match status" value="2"/>
</dbReference>
<dbReference type="PANTHER" id="PTHR16023:SF0">
    <property type="entry name" value="PROTEIN VAC14 HOMOLOG"/>
    <property type="match status" value="1"/>
</dbReference>
<reference evidence="1" key="1">
    <citation type="submission" date="2015-12" db="EMBL/GenBank/DDBJ databases">
        <title>Update maize B73 reference genome by single molecule sequencing technologies.</title>
        <authorList>
            <consortium name="Maize Genome Sequencing Project"/>
            <person name="Ware D."/>
        </authorList>
    </citation>
    <scope>NUCLEOTIDE SEQUENCE [LARGE SCALE GENOMIC DNA]</scope>
    <source>
        <tissue evidence="1">Seedling</tissue>
    </source>
</reference>
<dbReference type="InterPro" id="IPR011990">
    <property type="entry name" value="TPR-like_helical_dom_sf"/>
</dbReference>
<dbReference type="PROSITE" id="PS50005">
    <property type="entry name" value="TPR"/>
    <property type="match status" value="2"/>
</dbReference>
<dbReference type="InterPro" id="IPR023346">
    <property type="entry name" value="Lysozyme-like_dom_sf"/>
</dbReference>
<dbReference type="SMR" id="A0A1D6MTC4"/>
<dbReference type="AlphaFoldDB" id="A0A1D6MTC4"/>
<proteinExistence type="predicted"/>
<dbReference type="GO" id="GO:0070772">
    <property type="term" value="C:PAS complex"/>
    <property type="evidence" value="ECO:0007669"/>
    <property type="project" value="InterPro"/>
</dbReference>
<dbReference type="Pfam" id="PF13414">
    <property type="entry name" value="TPR_11"/>
    <property type="match status" value="1"/>
</dbReference>
<dbReference type="EMBL" id="CM007649">
    <property type="protein sequence ID" value="ONM32142.1"/>
    <property type="molecule type" value="Genomic_DNA"/>
</dbReference>
<organism evidence="1">
    <name type="scientific">Zea mays</name>
    <name type="common">Maize</name>
    <dbReference type="NCBI Taxonomy" id="4577"/>
    <lineage>
        <taxon>Eukaryota</taxon>
        <taxon>Viridiplantae</taxon>
        <taxon>Streptophyta</taxon>
        <taxon>Embryophyta</taxon>
        <taxon>Tracheophyta</taxon>
        <taxon>Spermatophyta</taxon>
        <taxon>Magnoliopsida</taxon>
        <taxon>Liliopsida</taxon>
        <taxon>Poales</taxon>
        <taxon>Poaceae</taxon>
        <taxon>PACMAD clade</taxon>
        <taxon>Panicoideae</taxon>
        <taxon>Andropogonodae</taxon>
        <taxon>Andropogoneae</taxon>
        <taxon>Tripsacinae</taxon>
        <taxon>Zea</taxon>
    </lineage>
</organism>
<dbReference type="STRING" id="4577.A0A1D6MTC4"/>
<accession>A0A1D6MTC4</accession>
<dbReference type="SMART" id="SM00028">
    <property type="entry name" value="TPR"/>
    <property type="match status" value="2"/>
</dbReference>
<dbReference type="SUPFAM" id="SSF48371">
    <property type="entry name" value="ARM repeat"/>
    <property type="match status" value="1"/>
</dbReference>
<evidence type="ECO:0000313" key="1">
    <source>
        <dbReference type="EMBL" id="ONM32142.1"/>
    </source>
</evidence>
<dbReference type="InterPro" id="IPR026825">
    <property type="entry name" value="Vac14"/>
</dbReference>
<protein>
    <submittedName>
        <fullName evidence="1">Protein VAC14-like protein</fullName>
    </submittedName>
</protein>
<dbReference type="InterPro" id="IPR019734">
    <property type="entry name" value="TPR_rpt"/>
</dbReference>
<dbReference type="FunFam" id="1.25.40.10:FF:000181">
    <property type="entry name" value="probable UDP-N-acetylglucosamine--peptide N-acetylglucosaminyltransferase SEC"/>
    <property type="match status" value="1"/>
</dbReference>
<name>A0A1D6MTC4_MAIZE</name>
<dbReference type="PROSITE" id="PS50293">
    <property type="entry name" value="TPR_REGION"/>
    <property type="match status" value="1"/>
</dbReference>
<sequence length="390" mass="44115">MDLLSRSKRRERYTWDLLESNGMTTGNTRSSKHLGSVGSSALLSDEVVSEQLSPASTWALLVAQLFSLMKWSLNSLQVHRIDPTAADALVNRGNTFKEIDRVNEAIQDYVQAATIRPNMPEAHANLASAYKDSGHVETAIISYKQALRLSPDFPEATSCILYSSLYPFIVADHKIIDSVYNPFASMYFGASYLAWLSQYEGREQSYEFIVQAYLGGPENVSLQETGPFWNQFLESLTQHQDPKNYLIRLPTLVTEDSDGNVQSAAHLLDRLVKDIVTESDQFSIEEFISLLRERMNVLNLYVRQFLVGWITVLDSVPDIDMLGFLPDFLDGCLHFYAFNADYHTLNGKNVDYGRMAEILVRRAGSTDEFTRLTSITWVICLSCFSCDRKT</sequence>
<dbReference type="SUPFAM" id="SSF53955">
    <property type="entry name" value="Lysozyme-like"/>
    <property type="match status" value="1"/>
</dbReference>
<dbReference type="InParanoid" id="A0A1D6MTC4"/>